<evidence type="ECO:0000313" key="1">
    <source>
        <dbReference type="EMBL" id="KAH7864234.1"/>
    </source>
</evidence>
<evidence type="ECO:0000313" key="2">
    <source>
        <dbReference type="Proteomes" id="UP000828048"/>
    </source>
</evidence>
<proteinExistence type="predicted"/>
<organism evidence="1 2">
    <name type="scientific">Vaccinium darrowii</name>
    <dbReference type="NCBI Taxonomy" id="229202"/>
    <lineage>
        <taxon>Eukaryota</taxon>
        <taxon>Viridiplantae</taxon>
        <taxon>Streptophyta</taxon>
        <taxon>Embryophyta</taxon>
        <taxon>Tracheophyta</taxon>
        <taxon>Spermatophyta</taxon>
        <taxon>Magnoliopsida</taxon>
        <taxon>eudicotyledons</taxon>
        <taxon>Gunneridae</taxon>
        <taxon>Pentapetalae</taxon>
        <taxon>asterids</taxon>
        <taxon>Ericales</taxon>
        <taxon>Ericaceae</taxon>
        <taxon>Vaccinioideae</taxon>
        <taxon>Vaccinieae</taxon>
        <taxon>Vaccinium</taxon>
    </lineage>
</organism>
<dbReference type="EMBL" id="CM037162">
    <property type="protein sequence ID" value="KAH7864234.1"/>
    <property type="molecule type" value="Genomic_DNA"/>
</dbReference>
<reference evidence="1 2" key="1">
    <citation type="journal article" date="2021" name="Hortic Res">
        <title>High-quality reference genome and annotation aids understanding of berry development for evergreen blueberry (Vaccinium darrowii).</title>
        <authorList>
            <person name="Yu J."/>
            <person name="Hulse-Kemp A.M."/>
            <person name="Babiker E."/>
            <person name="Staton M."/>
        </authorList>
    </citation>
    <scope>NUCLEOTIDE SEQUENCE [LARGE SCALE GENOMIC DNA]</scope>
    <source>
        <strain evidence="2">cv. NJ 8807/NJ 8810</strain>
        <tissue evidence="1">Young leaf</tissue>
    </source>
</reference>
<keyword evidence="2" id="KW-1185">Reference proteome</keyword>
<dbReference type="Proteomes" id="UP000828048">
    <property type="component" value="Chromosome 12"/>
</dbReference>
<name>A0ACB7ZE37_9ERIC</name>
<gene>
    <name evidence="1" type="ORF">Vadar_027345</name>
</gene>
<accession>A0ACB7ZE37</accession>
<protein>
    <submittedName>
        <fullName evidence="1">Uncharacterized protein</fullName>
    </submittedName>
</protein>
<sequence length="155" mass="17312">MELPNSRDLEDLLQEKLGEIKEGEESPDSLKELTPTIGDSEQEPRLSGTPEKSMSPWQTGVHPSSPEGVRPSQQEVEEDNPPPRRSTRQRKPNPKYMDAALAKEEIEESHIKTKNQVADNFTEGLSNSKLSKFRKELGIKNTRVSFESPDAGGNT</sequence>
<comment type="caution">
    <text evidence="1">The sequence shown here is derived from an EMBL/GenBank/DDBJ whole genome shotgun (WGS) entry which is preliminary data.</text>
</comment>